<keyword evidence="6" id="KW-0067">ATP-binding</keyword>
<protein>
    <recommendedName>
        <fullName evidence="2">histidine kinase</fullName>
        <ecNumber evidence="2">2.7.13.3</ecNumber>
    </recommendedName>
</protein>
<dbReference type="Proteomes" id="UP001165427">
    <property type="component" value="Unassembled WGS sequence"/>
</dbReference>
<dbReference type="InterPro" id="IPR000700">
    <property type="entry name" value="PAS-assoc_C"/>
</dbReference>
<dbReference type="InterPro" id="IPR013656">
    <property type="entry name" value="PAS_4"/>
</dbReference>
<evidence type="ECO:0000256" key="3">
    <source>
        <dbReference type="ARBA" id="ARBA00022679"/>
    </source>
</evidence>
<keyword evidence="3" id="KW-0808">Transferase</keyword>
<dbReference type="PROSITE" id="PS50113">
    <property type="entry name" value="PAC"/>
    <property type="match status" value="1"/>
</dbReference>
<comment type="caution">
    <text evidence="10">The sequence shown here is derived from an EMBL/GenBank/DDBJ whole genome shotgun (WGS) entry which is preliminary data.</text>
</comment>
<evidence type="ECO:0000256" key="4">
    <source>
        <dbReference type="ARBA" id="ARBA00022741"/>
    </source>
</evidence>
<dbReference type="RefSeq" id="WP_246902530.1">
    <property type="nucleotide sequence ID" value="NZ_JALJRB010000001.1"/>
</dbReference>
<dbReference type="CDD" id="cd00082">
    <property type="entry name" value="HisKA"/>
    <property type="match status" value="1"/>
</dbReference>
<dbReference type="GO" id="GO:0005524">
    <property type="term" value="F:ATP binding"/>
    <property type="evidence" value="ECO:0007669"/>
    <property type="project" value="UniProtKB-KW"/>
</dbReference>
<comment type="catalytic activity">
    <reaction evidence="1">
        <text>ATP + protein L-histidine = ADP + protein N-phospho-L-histidine.</text>
        <dbReference type="EC" id="2.7.13.3"/>
    </reaction>
</comment>
<evidence type="ECO:0000256" key="5">
    <source>
        <dbReference type="ARBA" id="ARBA00022777"/>
    </source>
</evidence>
<dbReference type="NCBIfam" id="TIGR00229">
    <property type="entry name" value="sensory_box"/>
    <property type="match status" value="1"/>
</dbReference>
<keyword evidence="5" id="KW-0418">Kinase</keyword>
<evidence type="ECO:0000256" key="6">
    <source>
        <dbReference type="ARBA" id="ARBA00022840"/>
    </source>
</evidence>
<evidence type="ECO:0000256" key="1">
    <source>
        <dbReference type="ARBA" id="ARBA00000085"/>
    </source>
</evidence>
<dbReference type="SMART" id="SM00388">
    <property type="entry name" value="HisKA"/>
    <property type="match status" value="1"/>
</dbReference>
<dbReference type="GO" id="GO:0000155">
    <property type="term" value="F:phosphorelay sensor kinase activity"/>
    <property type="evidence" value="ECO:0007669"/>
    <property type="project" value="InterPro"/>
</dbReference>
<dbReference type="Pfam" id="PF00512">
    <property type="entry name" value="HisKA"/>
    <property type="match status" value="1"/>
</dbReference>
<feature type="domain" description="PAC" evidence="9">
    <location>
        <begin position="145"/>
        <end position="197"/>
    </location>
</feature>
<organism evidence="10 11">
    <name type="scientific">Desulfatitalea alkaliphila</name>
    <dbReference type="NCBI Taxonomy" id="2929485"/>
    <lineage>
        <taxon>Bacteria</taxon>
        <taxon>Pseudomonadati</taxon>
        <taxon>Thermodesulfobacteriota</taxon>
        <taxon>Desulfobacteria</taxon>
        <taxon>Desulfobacterales</taxon>
        <taxon>Desulfosarcinaceae</taxon>
        <taxon>Desulfatitalea</taxon>
    </lineage>
</organism>
<sequence>MPVFLWLLVLAWIGLAIGCGYTLFRKKQRIRALQRAVREAKHTIHRLETDHAQKTTQRRKTEEKLRSYLQLLDALLNTMSNPVCFKDGEGVFQGCNRVYAKTVLGLTRDRIIGRRAQDLPRQIPPDLAATYQRQEMVMLEKGGFHAFEAMVQCADGVQRDFLFNLAPIKNPKGEAVGSVTVLSDLTEKNRAARDRLARERLEGVLETAGGVCHEMNQPLQVLSGFLEILAVQVADGPGREMADVVANARQQVDRMGAITANLQRITRYETLDYGDNTRIIDIHKASRQDDAR</sequence>
<evidence type="ECO:0000256" key="8">
    <source>
        <dbReference type="SAM" id="Coils"/>
    </source>
</evidence>
<keyword evidence="8" id="KW-0175">Coiled coil</keyword>
<reference evidence="10" key="1">
    <citation type="submission" date="2022-04" db="EMBL/GenBank/DDBJ databases">
        <title>Desulfatitalea alkaliphila sp. nov., a novel anaerobic sulfate-reducing bacterium isolated from terrestrial mud volcano, Taman Peninsula, Russia.</title>
        <authorList>
            <person name="Khomyakova M.A."/>
            <person name="Merkel A.Y."/>
            <person name="Slobodkin A.I."/>
        </authorList>
    </citation>
    <scope>NUCLEOTIDE SEQUENCE</scope>
    <source>
        <strain evidence="10">M08but</strain>
    </source>
</reference>
<dbReference type="InterPro" id="IPR000014">
    <property type="entry name" value="PAS"/>
</dbReference>
<evidence type="ECO:0000313" key="10">
    <source>
        <dbReference type="EMBL" id="MCJ8499320.1"/>
    </source>
</evidence>
<dbReference type="Pfam" id="PF08448">
    <property type="entry name" value="PAS_4"/>
    <property type="match status" value="1"/>
</dbReference>
<dbReference type="PANTHER" id="PTHR43065:SF46">
    <property type="entry name" value="C4-DICARBOXYLATE TRANSPORT SENSOR PROTEIN DCTB"/>
    <property type="match status" value="1"/>
</dbReference>
<evidence type="ECO:0000256" key="2">
    <source>
        <dbReference type="ARBA" id="ARBA00012438"/>
    </source>
</evidence>
<dbReference type="AlphaFoldDB" id="A0AA41UH77"/>
<dbReference type="Gene3D" id="3.30.450.20">
    <property type="entry name" value="PAS domain"/>
    <property type="match status" value="1"/>
</dbReference>
<evidence type="ECO:0000313" key="11">
    <source>
        <dbReference type="Proteomes" id="UP001165427"/>
    </source>
</evidence>
<dbReference type="EMBL" id="JALJRB010000001">
    <property type="protein sequence ID" value="MCJ8499320.1"/>
    <property type="molecule type" value="Genomic_DNA"/>
</dbReference>
<keyword evidence="11" id="KW-1185">Reference proteome</keyword>
<dbReference type="EC" id="2.7.13.3" evidence="2"/>
<dbReference type="SUPFAM" id="SSF47384">
    <property type="entry name" value="Homodimeric domain of signal transducing histidine kinase"/>
    <property type="match status" value="1"/>
</dbReference>
<dbReference type="PANTHER" id="PTHR43065">
    <property type="entry name" value="SENSOR HISTIDINE KINASE"/>
    <property type="match status" value="1"/>
</dbReference>
<keyword evidence="7" id="KW-0902">Two-component regulatory system</keyword>
<dbReference type="InterPro" id="IPR003661">
    <property type="entry name" value="HisK_dim/P_dom"/>
</dbReference>
<dbReference type="Gene3D" id="1.10.287.130">
    <property type="match status" value="1"/>
</dbReference>
<accession>A0AA41UH77</accession>
<evidence type="ECO:0000259" key="9">
    <source>
        <dbReference type="PROSITE" id="PS50113"/>
    </source>
</evidence>
<dbReference type="InterPro" id="IPR035965">
    <property type="entry name" value="PAS-like_dom_sf"/>
</dbReference>
<keyword evidence="4" id="KW-0547">Nucleotide-binding</keyword>
<dbReference type="InterPro" id="IPR036097">
    <property type="entry name" value="HisK_dim/P_sf"/>
</dbReference>
<name>A0AA41UH77_9BACT</name>
<evidence type="ECO:0000256" key="7">
    <source>
        <dbReference type="ARBA" id="ARBA00023012"/>
    </source>
</evidence>
<proteinExistence type="predicted"/>
<feature type="coiled-coil region" evidence="8">
    <location>
        <begin position="30"/>
        <end position="78"/>
    </location>
</feature>
<dbReference type="SUPFAM" id="SSF55785">
    <property type="entry name" value="PYP-like sensor domain (PAS domain)"/>
    <property type="match status" value="1"/>
</dbReference>
<gene>
    <name evidence="10" type="ORF">MRX98_01930</name>
</gene>